<evidence type="ECO:0000256" key="3">
    <source>
        <dbReference type="ARBA" id="ARBA00022691"/>
    </source>
</evidence>
<dbReference type="AlphaFoldDB" id="A0A084QK31"/>
<dbReference type="PANTHER" id="PTHR43712">
    <property type="entry name" value="PUTATIVE (AFU_ORTHOLOGUE AFUA_4G14580)-RELATED"/>
    <property type="match status" value="1"/>
</dbReference>
<dbReference type="EMBL" id="KL660688">
    <property type="protein sequence ID" value="KFA64316.1"/>
    <property type="molecule type" value="Genomic_DNA"/>
</dbReference>
<dbReference type="InterPro" id="IPR016461">
    <property type="entry name" value="COMT-like"/>
</dbReference>
<evidence type="ECO:0000259" key="4">
    <source>
        <dbReference type="Pfam" id="PF00891"/>
    </source>
</evidence>
<organism evidence="5 6">
    <name type="scientific">Stachybotrys chlorohalonatus (strain IBT 40285)</name>
    <dbReference type="NCBI Taxonomy" id="1283841"/>
    <lineage>
        <taxon>Eukaryota</taxon>
        <taxon>Fungi</taxon>
        <taxon>Dikarya</taxon>
        <taxon>Ascomycota</taxon>
        <taxon>Pezizomycotina</taxon>
        <taxon>Sordariomycetes</taxon>
        <taxon>Hypocreomycetidae</taxon>
        <taxon>Hypocreales</taxon>
        <taxon>Stachybotryaceae</taxon>
        <taxon>Stachybotrys</taxon>
    </lineage>
</organism>
<evidence type="ECO:0000313" key="5">
    <source>
        <dbReference type="EMBL" id="KFA64316.1"/>
    </source>
</evidence>
<evidence type="ECO:0000256" key="2">
    <source>
        <dbReference type="ARBA" id="ARBA00022679"/>
    </source>
</evidence>
<dbReference type="HOGENOM" id="CLU_005533_1_4_1"/>
<reference evidence="5 6" key="1">
    <citation type="journal article" date="2014" name="BMC Genomics">
        <title>Comparative genome sequencing reveals chemotype-specific gene clusters in the toxigenic black mold Stachybotrys.</title>
        <authorList>
            <person name="Semeiks J."/>
            <person name="Borek D."/>
            <person name="Otwinowski Z."/>
            <person name="Grishin N.V."/>
        </authorList>
    </citation>
    <scope>NUCLEOTIDE SEQUENCE [LARGE SCALE GENOMIC DNA]</scope>
    <source>
        <strain evidence="5 6">IBT 40285</strain>
    </source>
</reference>
<dbReference type="PROSITE" id="PS51683">
    <property type="entry name" value="SAM_OMT_II"/>
    <property type="match status" value="1"/>
</dbReference>
<dbReference type="Gene3D" id="1.10.10.10">
    <property type="entry name" value="Winged helix-like DNA-binding domain superfamily/Winged helix DNA-binding domain"/>
    <property type="match status" value="1"/>
</dbReference>
<name>A0A084QK31_STAC4</name>
<evidence type="ECO:0000313" key="6">
    <source>
        <dbReference type="Proteomes" id="UP000028524"/>
    </source>
</evidence>
<accession>A0A084QK31</accession>
<dbReference type="InterPro" id="IPR036388">
    <property type="entry name" value="WH-like_DNA-bd_sf"/>
</dbReference>
<dbReference type="Proteomes" id="UP000028524">
    <property type="component" value="Unassembled WGS sequence"/>
</dbReference>
<dbReference type="GO" id="GO:0008171">
    <property type="term" value="F:O-methyltransferase activity"/>
    <property type="evidence" value="ECO:0007669"/>
    <property type="project" value="InterPro"/>
</dbReference>
<protein>
    <recommendedName>
        <fullName evidence="4">O-methyltransferase C-terminal domain-containing protein</fullName>
    </recommendedName>
</protein>
<keyword evidence="6" id="KW-1185">Reference proteome</keyword>
<dbReference type="Pfam" id="PF00891">
    <property type="entry name" value="Methyltransf_2"/>
    <property type="match status" value="1"/>
</dbReference>
<dbReference type="SUPFAM" id="SSF46785">
    <property type="entry name" value="Winged helix' DNA-binding domain"/>
    <property type="match status" value="1"/>
</dbReference>
<keyword evidence="2" id="KW-0808">Transferase</keyword>
<keyword evidence="3" id="KW-0949">S-adenosyl-L-methionine</keyword>
<feature type="domain" description="O-methyltransferase C-terminal" evidence="4">
    <location>
        <begin position="271"/>
        <end position="418"/>
    </location>
</feature>
<evidence type="ECO:0000256" key="1">
    <source>
        <dbReference type="ARBA" id="ARBA00022603"/>
    </source>
</evidence>
<keyword evidence="1" id="KW-0489">Methyltransferase</keyword>
<sequence>MGNTIIKESPAHSTTLSSLNKLTTLSKNIEEKTKILTEELRSKGLEAPSFSPTGPADFPLSEVSLEVLQARDDVIAQAKDLHDILLSPRVSLKTFAWDSINYIALHAIVEFRIAEAVPRTGSISFQDLAPNIEKLSGNRLPYTDLRRLLRLATNNNIFYEPHVGFVAHNRTSLLLLDDEAVANWVGMCTVDNLPYIANAVAAMKKWPGSQESDETAVNVAHNHKLRFFEHVKSDPIRARRYDLAMAAHGAREGFEFCHTVQSYPWDGLGNAVVVDVGGSDGLVSAALAAAFPSLSFIVQDLAGVHTPATQDNIPRHLSGRVTLATHDCFEEQPVVAKAYFFRHVFHAFSDKYAILILKALIPALRSGARVIINDMVLPTPGEVSHLEERSARVMDVLMQTVCNSRERDVDDWRQLFQLADARFKWQGAWKSSGRLWFIEARWECDRLGGPHEAKL</sequence>
<dbReference type="OrthoDB" id="1606438at2759"/>
<gene>
    <name evidence="5" type="ORF">S40285_02952</name>
</gene>
<dbReference type="SUPFAM" id="SSF53335">
    <property type="entry name" value="S-adenosyl-L-methionine-dependent methyltransferases"/>
    <property type="match status" value="1"/>
</dbReference>
<dbReference type="Gene3D" id="3.40.50.150">
    <property type="entry name" value="Vaccinia Virus protein VP39"/>
    <property type="match status" value="1"/>
</dbReference>
<dbReference type="InParanoid" id="A0A084QK31"/>
<dbReference type="InterPro" id="IPR029063">
    <property type="entry name" value="SAM-dependent_MTases_sf"/>
</dbReference>
<dbReference type="OMA" id="RHIFHAF"/>
<dbReference type="InterPro" id="IPR001077">
    <property type="entry name" value="COMT_C"/>
</dbReference>
<dbReference type="InterPro" id="IPR036390">
    <property type="entry name" value="WH_DNA-bd_sf"/>
</dbReference>
<proteinExistence type="predicted"/>
<dbReference type="GO" id="GO:0032259">
    <property type="term" value="P:methylation"/>
    <property type="evidence" value="ECO:0007669"/>
    <property type="project" value="UniProtKB-KW"/>
</dbReference>
<dbReference type="PANTHER" id="PTHR43712:SF16">
    <property type="entry name" value="O-METHYLTRANSFERASE ELCB"/>
    <property type="match status" value="1"/>
</dbReference>